<dbReference type="FunFam" id="3.30.390.30:FF:000001">
    <property type="entry name" value="Dihydrolipoyl dehydrogenase"/>
    <property type="match status" value="1"/>
</dbReference>
<dbReference type="RefSeq" id="WP_006549628.1">
    <property type="nucleotide sequence ID" value="NZ_JASPEK010000004.1"/>
</dbReference>
<dbReference type="InterPro" id="IPR004099">
    <property type="entry name" value="Pyr_nucl-diS_OxRdtase_dimer"/>
</dbReference>
<dbReference type="InterPro" id="IPR001100">
    <property type="entry name" value="Pyr_nuc-diS_OxRdtase"/>
</dbReference>
<dbReference type="PRINTS" id="PR00411">
    <property type="entry name" value="PNDRDTASEI"/>
</dbReference>
<dbReference type="Pfam" id="PF07992">
    <property type="entry name" value="Pyr_redox_2"/>
    <property type="match status" value="1"/>
</dbReference>
<sequence length="480" mass="50314">MSTRSPEQEQVRTEEVDLLVVGGGKAGKSLAMARAKGGESVVMVERDKIGGTCINVACIPTKTLISSARVLREVQGSAAYGVSLPESAGGAEALAQARVSLAALRERKEGMVGGMVAAHRDTLFPSSGMDFVLGTARFVAPRTVEIEVSDGATRRVRGRRVLINTGTTPAVPLIEGLAETPFWTSEDLLTLPELPSHLLIVGGGVIGVEMASLMGLLGVPVTLVHAGEHILDREDEDVAAMVASGLEALGVEILTGARVKRVQGGREGARAVVVHTQDGREATGSHLLVALGRRPVTDGLGLEAAGVELTERGFVKVDDHLRTSAEGVYAAGDVAGTAQFTHASWSDFRVLRDLFAGKEASTAGRLIPWAVFTTPELGHVGLTEAEARQAGHEIRVAKTPTAAVPRAKTLGRTEGFYKVIVDATTDEILGAAVIGAEASEVITSVQMAMLAGLRWQQLRDAVITHPTMSEGLNIVLDSLG</sequence>
<dbReference type="Gene3D" id="3.30.390.30">
    <property type="match status" value="1"/>
</dbReference>
<evidence type="ECO:0000256" key="7">
    <source>
        <dbReference type="PIRSR" id="PIRSR000350-4"/>
    </source>
</evidence>
<keyword evidence="2" id="KW-0285">Flavoprotein</keyword>
<evidence type="ECO:0000256" key="5">
    <source>
        <dbReference type="PIRSR" id="PIRSR000350-2"/>
    </source>
</evidence>
<dbReference type="PRINTS" id="PR00368">
    <property type="entry name" value="FADPNR"/>
</dbReference>
<dbReference type="InterPro" id="IPR016156">
    <property type="entry name" value="FAD/NAD-linked_Rdtase_dimer_sf"/>
</dbReference>
<comment type="similarity">
    <text evidence="1">Belongs to the class-I pyridine nucleotide-disulfide oxidoreductase family.</text>
</comment>
<dbReference type="InterPro" id="IPR023753">
    <property type="entry name" value="FAD/NAD-binding_dom"/>
</dbReference>
<dbReference type="Proteomes" id="UP000234778">
    <property type="component" value="Unassembled WGS sequence"/>
</dbReference>
<dbReference type="Pfam" id="PF02852">
    <property type="entry name" value="Pyr_redox_dim"/>
    <property type="match status" value="1"/>
</dbReference>
<protein>
    <submittedName>
        <fullName evidence="10">Mercuric reductase</fullName>
    </submittedName>
</protein>
<dbReference type="PANTHER" id="PTHR43014:SF2">
    <property type="entry name" value="MERCURIC REDUCTASE"/>
    <property type="match status" value="1"/>
</dbReference>
<name>A0A2I1KVD0_9ACTO</name>
<feature type="active site" description="Proton acceptor" evidence="5">
    <location>
        <position position="465"/>
    </location>
</feature>
<evidence type="ECO:0000256" key="2">
    <source>
        <dbReference type="ARBA" id="ARBA00022630"/>
    </source>
</evidence>
<keyword evidence="6" id="KW-0520">NAD</keyword>
<evidence type="ECO:0000256" key="1">
    <source>
        <dbReference type="ARBA" id="ARBA00007532"/>
    </source>
</evidence>
<dbReference type="Gene3D" id="3.50.50.60">
    <property type="entry name" value="FAD/NAD(P)-binding domain"/>
    <property type="match status" value="2"/>
</dbReference>
<comment type="caution">
    <text evidence="10">The sequence shown here is derived from an EMBL/GenBank/DDBJ whole genome shotgun (WGS) entry which is preliminary data.</text>
</comment>
<comment type="cofactor">
    <cofactor evidence="6">
        <name>FAD</name>
        <dbReference type="ChEBI" id="CHEBI:57692"/>
    </cofactor>
    <text evidence="6">Binds 1 FAD per subunit.</text>
</comment>
<dbReference type="SUPFAM" id="SSF55424">
    <property type="entry name" value="FAD/NAD-linked reductases, dimerisation (C-terminal) domain"/>
    <property type="match status" value="1"/>
</dbReference>
<evidence type="ECO:0000256" key="4">
    <source>
        <dbReference type="ARBA" id="ARBA00023002"/>
    </source>
</evidence>
<feature type="binding site" evidence="6">
    <location>
        <position position="292"/>
    </location>
    <ligand>
        <name>NAD(+)</name>
        <dbReference type="ChEBI" id="CHEBI:57540"/>
    </ligand>
</feature>
<feature type="domain" description="Pyridine nucleotide-disulphide oxidoreductase dimerisation" evidence="8">
    <location>
        <begin position="367"/>
        <end position="472"/>
    </location>
</feature>
<feature type="binding site" evidence="6">
    <location>
        <position position="333"/>
    </location>
    <ligand>
        <name>FAD</name>
        <dbReference type="ChEBI" id="CHEBI:57692"/>
    </ligand>
</feature>
<feature type="binding site" evidence="6">
    <location>
        <begin position="202"/>
        <end position="209"/>
    </location>
    <ligand>
        <name>NAD(+)</name>
        <dbReference type="ChEBI" id="CHEBI:57540"/>
    </ligand>
</feature>
<dbReference type="EMBL" id="PKHA01000001">
    <property type="protein sequence ID" value="PKY99579.1"/>
    <property type="molecule type" value="Genomic_DNA"/>
</dbReference>
<dbReference type="SUPFAM" id="SSF51905">
    <property type="entry name" value="FAD/NAD(P)-binding domain"/>
    <property type="match status" value="1"/>
</dbReference>
<organism evidence="10 11">
    <name type="scientific">Actinomyces urogenitalis</name>
    <dbReference type="NCBI Taxonomy" id="103621"/>
    <lineage>
        <taxon>Bacteria</taxon>
        <taxon>Bacillati</taxon>
        <taxon>Actinomycetota</taxon>
        <taxon>Actinomycetes</taxon>
        <taxon>Actinomycetales</taxon>
        <taxon>Actinomycetaceae</taxon>
        <taxon>Actinomyces</taxon>
    </lineage>
</organism>
<dbReference type="GO" id="GO:0050660">
    <property type="term" value="F:flavin adenine dinucleotide binding"/>
    <property type="evidence" value="ECO:0007669"/>
    <property type="project" value="TreeGrafter"/>
</dbReference>
<dbReference type="GO" id="GO:0003955">
    <property type="term" value="F:NAD(P)H dehydrogenase (quinone) activity"/>
    <property type="evidence" value="ECO:0007669"/>
    <property type="project" value="TreeGrafter"/>
</dbReference>
<reference evidence="10 11" key="1">
    <citation type="submission" date="2017-12" db="EMBL/GenBank/DDBJ databases">
        <title>Phylogenetic diversity of female urinary microbiome.</title>
        <authorList>
            <person name="Thomas-White K."/>
            <person name="Wolfe A.J."/>
        </authorList>
    </citation>
    <scope>NUCLEOTIDE SEQUENCE [LARGE SCALE GENOMIC DNA]</scope>
    <source>
        <strain evidence="10 11">UMB0319</strain>
    </source>
</reference>
<keyword evidence="3 6" id="KW-0274">FAD</keyword>
<evidence type="ECO:0000256" key="3">
    <source>
        <dbReference type="ARBA" id="ARBA00022827"/>
    </source>
</evidence>
<feature type="binding site" evidence="6">
    <location>
        <position position="62"/>
    </location>
    <ligand>
        <name>FAD</name>
        <dbReference type="ChEBI" id="CHEBI:57692"/>
    </ligand>
</feature>
<keyword evidence="4" id="KW-0560">Oxidoreductase</keyword>
<evidence type="ECO:0000256" key="6">
    <source>
        <dbReference type="PIRSR" id="PIRSR000350-3"/>
    </source>
</evidence>
<gene>
    <name evidence="10" type="ORF">CYJ26_01430</name>
</gene>
<dbReference type="InterPro" id="IPR036188">
    <property type="entry name" value="FAD/NAD-bd_sf"/>
</dbReference>
<dbReference type="PIRSF" id="PIRSF000350">
    <property type="entry name" value="Mercury_reductase_MerA"/>
    <property type="match status" value="1"/>
</dbReference>
<dbReference type="GeneID" id="81707610"/>
<feature type="domain" description="FAD/NAD(P)-binding" evidence="9">
    <location>
        <begin position="17"/>
        <end position="344"/>
    </location>
</feature>
<dbReference type="AlphaFoldDB" id="A0A2I1KVD0"/>
<proteinExistence type="inferred from homology"/>
<evidence type="ECO:0000259" key="9">
    <source>
        <dbReference type="Pfam" id="PF07992"/>
    </source>
</evidence>
<evidence type="ECO:0000259" key="8">
    <source>
        <dbReference type="Pfam" id="PF02852"/>
    </source>
</evidence>
<evidence type="ECO:0000313" key="11">
    <source>
        <dbReference type="Proteomes" id="UP000234778"/>
    </source>
</evidence>
<feature type="disulfide bond" description="Redox-active" evidence="7">
    <location>
        <begin position="53"/>
        <end position="58"/>
    </location>
</feature>
<keyword evidence="6" id="KW-0547">Nucleotide-binding</keyword>
<accession>A0A2I1KVD0</accession>
<evidence type="ECO:0000313" key="10">
    <source>
        <dbReference type="EMBL" id="PKY99579.1"/>
    </source>
</evidence>
<dbReference type="PANTHER" id="PTHR43014">
    <property type="entry name" value="MERCURIC REDUCTASE"/>
    <property type="match status" value="1"/>
</dbReference>